<keyword evidence="1" id="KW-0689">Ribosomal protein</keyword>
<evidence type="ECO:0000313" key="1">
    <source>
        <dbReference type="EMBL" id="EIE87931.1"/>
    </source>
</evidence>
<gene>
    <name evidence="1" type="ORF">RO3G_12642</name>
</gene>
<evidence type="ECO:0000313" key="2">
    <source>
        <dbReference type="Proteomes" id="UP000009138"/>
    </source>
</evidence>
<proteinExistence type="predicted"/>
<accession>I1CHK1</accession>
<dbReference type="VEuPathDB" id="FungiDB:RO3G_12642"/>
<organism evidence="1 2">
    <name type="scientific">Rhizopus delemar (strain RA 99-880 / ATCC MYA-4621 / FGSC 9543 / NRRL 43880)</name>
    <name type="common">Mucormycosis agent</name>
    <name type="synonym">Rhizopus arrhizus var. delemar</name>
    <dbReference type="NCBI Taxonomy" id="246409"/>
    <lineage>
        <taxon>Eukaryota</taxon>
        <taxon>Fungi</taxon>
        <taxon>Fungi incertae sedis</taxon>
        <taxon>Mucoromycota</taxon>
        <taxon>Mucoromycotina</taxon>
        <taxon>Mucoromycetes</taxon>
        <taxon>Mucorales</taxon>
        <taxon>Mucorineae</taxon>
        <taxon>Rhizopodaceae</taxon>
        <taxon>Rhizopus</taxon>
    </lineage>
</organism>
<dbReference type="GeneID" id="93619607"/>
<dbReference type="AlphaFoldDB" id="I1CHK1"/>
<dbReference type="RefSeq" id="XP_067523327.1">
    <property type="nucleotide sequence ID" value="XM_067667226.1"/>
</dbReference>
<dbReference type="InParanoid" id="I1CHK1"/>
<keyword evidence="1" id="KW-0687">Ribonucleoprotein</keyword>
<protein>
    <submittedName>
        <fullName evidence="1">40S ribosomal protein S14</fullName>
    </submittedName>
</protein>
<dbReference type="Proteomes" id="UP000009138">
    <property type="component" value="Unassembled WGS sequence"/>
</dbReference>
<name>I1CHK1_RHIO9</name>
<keyword evidence="2" id="KW-1185">Reference proteome</keyword>
<sequence>MITNQRLQFSLTRKPPPRLLKRSLLALKFVKVNSFLVLPTFLPLSTILLFTLLIFLVVKLSLVSLVVCKLRLIVMNLLPTLPCWPLNKLLPSVRNSVSMLSTSSLELLVVLVLRLPVLVDKPLSVPLPVPV</sequence>
<dbReference type="EMBL" id="CH476741">
    <property type="protein sequence ID" value="EIE87931.1"/>
    <property type="molecule type" value="Genomic_DNA"/>
</dbReference>
<reference evidence="1 2" key="1">
    <citation type="journal article" date="2009" name="PLoS Genet.">
        <title>Genomic analysis of the basal lineage fungus Rhizopus oryzae reveals a whole-genome duplication.</title>
        <authorList>
            <person name="Ma L.-J."/>
            <person name="Ibrahim A.S."/>
            <person name="Skory C."/>
            <person name="Grabherr M.G."/>
            <person name="Burger G."/>
            <person name="Butler M."/>
            <person name="Elias M."/>
            <person name="Idnurm A."/>
            <person name="Lang B.F."/>
            <person name="Sone T."/>
            <person name="Abe A."/>
            <person name="Calvo S.E."/>
            <person name="Corrochano L.M."/>
            <person name="Engels R."/>
            <person name="Fu J."/>
            <person name="Hansberg W."/>
            <person name="Kim J.-M."/>
            <person name="Kodira C.D."/>
            <person name="Koehrsen M.J."/>
            <person name="Liu B."/>
            <person name="Miranda-Saavedra D."/>
            <person name="O'Leary S."/>
            <person name="Ortiz-Castellanos L."/>
            <person name="Poulter R."/>
            <person name="Rodriguez-Romero J."/>
            <person name="Ruiz-Herrera J."/>
            <person name="Shen Y.-Q."/>
            <person name="Zeng Q."/>
            <person name="Galagan J."/>
            <person name="Birren B.W."/>
            <person name="Cuomo C.A."/>
            <person name="Wickes B.L."/>
        </authorList>
    </citation>
    <scope>NUCLEOTIDE SEQUENCE [LARGE SCALE GENOMIC DNA]</scope>
    <source>
        <strain evidence="2">RA 99-880 / ATCC MYA-4621 / FGSC 9543 / NRRL 43880</strain>
    </source>
</reference>
<dbReference type="GO" id="GO:0005840">
    <property type="term" value="C:ribosome"/>
    <property type="evidence" value="ECO:0007669"/>
    <property type="project" value="UniProtKB-KW"/>
</dbReference>